<organism evidence="1 2">
    <name type="scientific">Panagrolaimus sp. PS1159</name>
    <dbReference type="NCBI Taxonomy" id="55785"/>
    <lineage>
        <taxon>Eukaryota</taxon>
        <taxon>Metazoa</taxon>
        <taxon>Ecdysozoa</taxon>
        <taxon>Nematoda</taxon>
        <taxon>Chromadorea</taxon>
        <taxon>Rhabditida</taxon>
        <taxon>Tylenchina</taxon>
        <taxon>Panagrolaimomorpha</taxon>
        <taxon>Panagrolaimoidea</taxon>
        <taxon>Panagrolaimidae</taxon>
        <taxon>Panagrolaimus</taxon>
    </lineage>
</organism>
<proteinExistence type="predicted"/>
<name>A0AC35FLG0_9BILA</name>
<evidence type="ECO:0000313" key="2">
    <source>
        <dbReference type="WBParaSite" id="PS1159_v2.g18165.t1"/>
    </source>
</evidence>
<accession>A0AC35FLG0</accession>
<sequence>MKVMKIEELKENSKSESDDINLSEVGVISGDEEFLKDLSKTPKNDETFDNHFGKQREIREKVHSLQESLKKKRNESAAKNHGRKFGVIYKHNGFDEGSNSRHYESDEESDEEMEDETVEKDAMIKATVAETETTMPSLSLGNGINDTPEGVDVKEMIARAHHKDYHKNPKQAVVDSESSKSEHPAVTHQPHDPMHFGNLRFLDFAPETTDKPKIDTPTPESDSDSEESESLLLPETPNQQQQQQLPPNPYFLALANNPIKIPTVQQSSQKQTEMVFNDVRKAFTSSNPVSNFDRRHDDSTAAYYTIIKPQILLAFLAPITAFLIYCTIVLFYMYRKKSSSQRKLLPTKNCRYQHFNEDAEATVGFAV</sequence>
<dbReference type="WBParaSite" id="PS1159_v2.g18165.t1">
    <property type="protein sequence ID" value="PS1159_v2.g18165.t1"/>
    <property type="gene ID" value="PS1159_v2.g18165"/>
</dbReference>
<protein>
    <submittedName>
        <fullName evidence="2">Uncharacterized protein</fullName>
    </submittedName>
</protein>
<dbReference type="Proteomes" id="UP000887580">
    <property type="component" value="Unplaced"/>
</dbReference>
<evidence type="ECO:0000313" key="1">
    <source>
        <dbReference type="Proteomes" id="UP000887580"/>
    </source>
</evidence>
<reference evidence="2" key="1">
    <citation type="submission" date="2022-11" db="UniProtKB">
        <authorList>
            <consortium name="WormBaseParasite"/>
        </authorList>
    </citation>
    <scope>IDENTIFICATION</scope>
</reference>